<dbReference type="EMBL" id="AQHW01000002">
    <property type="protein sequence ID" value="KKB60383.1"/>
    <property type="molecule type" value="Genomic_DNA"/>
</dbReference>
<dbReference type="STRING" id="1203610.HMPREF1536_00263"/>
<sequence length="778" mass="88167">MDNENDQLFSCYRKLYNLREDGKMTLVQLRDVIAGPKLKLKTLEIRRLDAAGEVDKTRKKKLSLPTFAVSFLFPDERYNDQAAEPTGYVLVDIDQLSGPVAGYFEQCKSLPFLALAYVSARGKGVHLICRAETDAATHADVCRALYDLLEATLGEPVDRNCTDLTRTSLLCWDDGCYYNPRPEVFRLAQPPAAGKQSPAATGYLPPSEADRLALYLDRVDARVSWQKGQRHMQLVSLAYSLNRAGFDRLAVAQACISRYAQRDFDDREIGRVIDSVYTKSQAEHGVNRRDYTPPARPLSDTNVNRATRESPSVRKTDPAEERFDTEEDKGLTPFFDYTLFSQAPRLLQDMLRPDLTGRQRDIALAGALVALSTVTPRVTGQYHGRPNAPTLYLYVVASPGFGKGILQEVRKALLVWQQYIRDNSRMRVQKYEEELEAYNHHNTAARKAGKIPILPRPLEVKQMELDIPGTITQAKLTELLKTNEHYPGLMCETEIGILVDATGQEYGKYIYLLNQIAQHETIGRGSLQNSVLSCDFPRMSLLTSGTFGQFTDLIRGTDDGLFSRFLAYTIDEAPEWKDLTDIDDDPHTGSYYPALGERIKLTGIFLDEHETFVCYTDAQRKRLNRRFSAMSKKVRWFKGDDELSVIHRLGNMHFRICMLLTALRKAEAGSEVEKVRVLDVDFDLAMMFVLTFQKHIQALASLLPSGKIRDEFVDSDVYERFYRCLPDGFPTSEAVAQGDSSGVKERTVKRLLKRWSKDGLLVRLSRGNYRKGDCRLDD</sequence>
<dbReference type="PATRIC" id="fig|1203610.3.peg.282"/>
<reference evidence="4 5" key="1">
    <citation type="submission" date="2013-04" db="EMBL/GenBank/DDBJ databases">
        <title>The Genome Sequence of Parabacteroides gordonii DSM 23371.</title>
        <authorList>
            <consortium name="The Broad Institute Genomics Platform"/>
            <person name="Earl A."/>
            <person name="Ward D."/>
            <person name="Feldgarden M."/>
            <person name="Gevers D."/>
            <person name="Martens E."/>
            <person name="Sakamoto M."/>
            <person name="Benno Y."/>
            <person name="Suzuki N."/>
            <person name="Matsunaga N."/>
            <person name="Koshihara K."/>
            <person name="Seki M."/>
            <person name="Komiya H."/>
            <person name="Walker B."/>
            <person name="Young S."/>
            <person name="Zeng Q."/>
            <person name="Gargeya S."/>
            <person name="Fitzgerald M."/>
            <person name="Haas B."/>
            <person name="Abouelleil A."/>
            <person name="Allen A.W."/>
            <person name="Alvarado L."/>
            <person name="Arachchi H.M."/>
            <person name="Berlin A.M."/>
            <person name="Chapman S.B."/>
            <person name="Gainer-Dewar J."/>
            <person name="Goldberg J."/>
            <person name="Griggs A."/>
            <person name="Gujja S."/>
            <person name="Hansen M."/>
            <person name="Howarth C."/>
            <person name="Imamovic A."/>
            <person name="Ireland A."/>
            <person name="Larimer J."/>
            <person name="McCowan C."/>
            <person name="Murphy C."/>
            <person name="Pearson M."/>
            <person name="Poon T.W."/>
            <person name="Priest M."/>
            <person name="Roberts A."/>
            <person name="Saif S."/>
            <person name="Shea T."/>
            <person name="Sisk P."/>
            <person name="Sykes S."/>
            <person name="Wortman J."/>
            <person name="Nusbaum C."/>
            <person name="Birren B."/>
        </authorList>
    </citation>
    <scope>NUCLEOTIDE SEQUENCE [LARGE SCALE GENOMIC DNA]</scope>
    <source>
        <strain evidence="4 5">MS-1</strain>
    </source>
</reference>
<proteinExistence type="predicted"/>
<evidence type="ECO:0000256" key="1">
    <source>
        <dbReference type="SAM" id="Coils"/>
    </source>
</evidence>
<dbReference type="AlphaFoldDB" id="A0A0F5JRG9"/>
<keyword evidence="1" id="KW-0175">Coiled coil</keyword>
<organism evidence="4 5">
    <name type="scientific">Parabacteroides gordonii MS-1 = DSM 23371</name>
    <dbReference type="NCBI Taxonomy" id="1203610"/>
    <lineage>
        <taxon>Bacteria</taxon>
        <taxon>Pseudomonadati</taxon>
        <taxon>Bacteroidota</taxon>
        <taxon>Bacteroidia</taxon>
        <taxon>Bacteroidales</taxon>
        <taxon>Tannerellaceae</taxon>
        <taxon>Parabacteroides</taxon>
    </lineage>
</organism>
<dbReference type="Pfam" id="PF08800">
    <property type="entry name" value="BT4734-like_N"/>
    <property type="match status" value="1"/>
</dbReference>
<dbReference type="InterPro" id="IPR025048">
    <property type="entry name" value="DUF3987"/>
</dbReference>
<evidence type="ECO:0000313" key="5">
    <source>
        <dbReference type="Proteomes" id="UP000033035"/>
    </source>
</evidence>
<dbReference type="Proteomes" id="UP000033035">
    <property type="component" value="Unassembled WGS sequence"/>
</dbReference>
<feature type="domain" description="BT4734-like N-terminal" evidence="3">
    <location>
        <begin position="60"/>
        <end position="178"/>
    </location>
</feature>
<evidence type="ECO:0000313" key="4">
    <source>
        <dbReference type="EMBL" id="KKB60383.1"/>
    </source>
</evidence>
<dbReference type="Pfam" id="PF13148">
    <property type="entry name" value="DUF3987"/>
    <property type="match status" value="1"/>
</dbReference>
<name>A0A0F5JRG9_9BACT</name>
<dbReference type="InterPro" id="IPR014907">
    <property type="entry name" value="BT4734-like_N"/>
</dbReference>
<keyword evidence="5" id="KW-1185">Reference proteome</keyword>
<gene>
    <name evidence="4" type="ORF">HMPREF1536_00263</name>
</gene>
<feature type="compositionally biased region" description="Basic and acidic residues" evidence="2">
    <location>
        <begin position="306"/>
        <end position="322"/>
    </location>
</feature>
<dbReference type="HOGENOM" id="CLU_019555_0_0_10"/>
<dbReference type="RefSeq" id="WP_028727666.1">
    <property type="nucleotide sequence ID" value="NZ_AUAE01000017.1"/>
</dbReference>
<protein>
    <recommendedName>
        <fullName evidence="3">BT4734-like N-terminal domain-containing protein</fullName>
    </recommendedName>
</protein>
<feature type="region of interest" description="Disordered" evidence="2">
    <location>
        <begin position="283"/>
        <end position="325"/>
    </location>
</feature>
<comment type="caution">
    <text evidence="4">The sequence shown here is derived from an EMBL/GenBank/DDBJ whole genome shotgun (WGS) entry which is preliminary data.</text>
</comment>
<accession>A0A0F5JRG9</accession>
<evidence type="ECO:0000259" key="3">
    <source>
        <dbReference type="Pfam" id="PF08800"/>
    </source>
</evidence>
<evidence type="ECO:0000256" key="2">
    <source>
        <dbReference type="SAM" id="MobiDB-lite"/>
    </source>
</evidence>
<feature type="coiled-coil region" evidence="1">
    <location>
        <begin position="421"/>
        <end position="448"/>
    </location>
</feature>